<name>A0ABR4FJ40_9EURO</name>
<reference evidence="2 3" key="1">
    <citation type="submission" date="2024-07" db="EMBL/GenBank/DDBJ databases">
        <title>Section-level genome sequencing and comparative genomics of Aspergillus sections Usti and Cavernicolus.</title>
        <authorList>
            <consortium name="Lawrence Berkeley National Laboratory"/>
            <person name="Nybo J.L."/>
            <person name="Vesth T.C."/>
            <person name="Theobald S."/>
            <person name="Frisvad J.C."/>
            <person name="Larsen T.O."/>
            <person name="Kjaerboelling I."/>
            <person name="Rothschild-Mancinelli K."/>
            <person name="Lyhne E.K."/>
            <person name="Kogle M.E."/>
            <person name="Barry K."/>
            <person name="Clum A."/>
            <person name="Na H."/>
            <person name="Ledsgaard L."/>
            <person name="Lin J."/>
            <person name="Lipzen A."/>
            <person name="Kuo A."/>
            <person name="Riley R."/>
            <person name="Mondo S."/>
            <person name="Labutti K."/>
            <person name="Haridas S."/>
            <person name="Pangalinan J."/>
            <person name="Salamov A.A."/>
            <person name="Simmons B.A."/>
            <person name="Magnuson J.K."/>
            <person name="Chen J."/>
            <person name="Drula E."/>
            <person name="Henrissat B."/>
            <person name="Wiebenga A."/>
            <person name="Lubbers R.J."/>
            <person name="Gomes A.C."/>
            <person name="Makela M.R."/>
            <person name="Stajich J."/>
            <person name="Grigoriev I.V."/>
            <person name="Mortensen U.H."/>
            <person name="De Vries R.P."/>
            <person name="Baker S.E."/>
            <person name="Andersen M.R."/>
        </authorList>
    </citation>
    <scope>NUCLEOTIDE SEQUENCE [LARGE SCALE GENOMIC DNA]</scope>
    <source>
        <strain evidence="2 3">CBS 209.92</strain>
    </source>
</reference>
<sequence>MKRPSKWGCMHPMTASLALISPARVSTPVALPLVTAILVTSELTRTSPPWASMQRMTAFVKAEPPPRGSDVPHFSSIPMRIKVNRAVPGFSGWAS</sequence>
<organism evidence="2 3">
    <name type="scientific">Aspergillus keveii</name>
    <dbReference type="NCBI Taxonomy" id="714993"/>
    <lineage>
        <taxon>Eukaryota</taxon>
        <taxon>Fungi</taxon>
        <taxon>Dikarya</taxon>
        <taxon>Ascomycota</taxon>
        <taxon>Pezizomycotina</taxon>
        <taxon>Eurotiomycetes</taxon>
        <taxon>Eurotiomycetidae</taxon>
        <taxon>Eurotiales</taxon>
        <taxon>Aspergillaceae</taxon>
        <taxon>Aspergillus</taxon>
        <taxon>Aspergillus subgen. Nidulantes</taxon>
    </lineage>
</organism>
<evidence type="ECO:0000313" key="2">
    <source>
        <dbReference type="EMBL" id="KAL2783258.1"/>
    </source>
</evidence>
<evidence type="ECO:0008006" key="4">
    <source>
        <dbReference type="Google" id="ProtNLM"/>
    </source>
</evidence>
<evidence type="ECO:0000313" key="3">
    <source>
        <dbReference type="Proteomes" id="UP001610563"/>
    </source>
</evidence>
<proteinExistence type="predicted"/>
<feature type="chain" id="PRO_5047168931" description="Secreted protein" evidence="1">
    <location>
        <begin position="26"/>
        <end position="95"/>
    </location>
</feature>
<feature type="signal peptide" evidence="1">
    <location>
        <begin position="1"/>
        <end position="25"/>
    </location>
</feature>
<keyword evidence="1" id="KW-0732">Signal</keyword>
<accession>A0ABR4FJ40</accession>
<keyword evidence="3" id="KW-1185">Reference proteome</keyword>
<comment type="caution">
    <text evidence="2">The sequence shown here is derived from an EMBL/GenBank/DDBJ whole genome shotgun (WGS) entry which is preliminary data.</text>
</comment>
<protein>
    <recommendedName>
        <fullName evidence="4">Secreted protein</fullName>
    </recommendedName>
</protein>
<dbReference type="Proteomes" id="UP001610563">
    <property type="component" value="Unassembled WGS sequence"/>
</dbReference>
<dbReference type="EMBL" id="JBFTWV010000252">
    <property type="protein sequence ID" value="KAL2783258.1"/>
    <property type="molecule type" value="Genomic_DNA"/>
</dbReference>
<gene>
    <name evidence="2" type="ORF">BJX66DRAFT_318904</name>
</gene>
<evidence type="ECO:0000256" key="1">
    <source>
        <dbReference type="SAM" id="SignalP"/>
    </source>
</evidence>